<dbReference type="RefSeq" id="WP_003552758.1">
    <property type="nucleotide sequence ID" value="NZ_CABKOL010000106.1"/>
</dbReference>
<dbReference type="EMBL" id="CP047121">
    <property type="protein sequence ID" value="QHB51540.1"/>
    <property type="molecule type" value="Genomic_DNA"/>
</dbReference>
<evidence type="ECO:0000313" key="2">
    <source>
        <dbReference type="Proteomes" id="UP000465035"/>
    </source>
</evidence>
<name>A0A6G9Q437_LENHI</name>
<dbReference type="GeneID" id="69057625"/>
<gene>
    <name evidence="1" type="ORF">GQR93_04560</name>
</gene>
<proteinExistence type="predicted"/>
<organism evidence="1 2">
    <name type="scientific">Lentilactobacillus hilgardii</name>
    <name type="common">Lactobacillus hilgardii</name>
    <dbReference type="NCBI Taxonomy" id="1588"/>
    <lineage>
        <taxon>Bacteria</taxon>
        <taxon>Bacillati</taxon>
        <taxon>Bacillota</taxon>
        <taxon>Bacilli</taxon>
        <taxon>Lactobacillales</taxon>
        <taxon>Lactobacillaceae</taxon>
        <taxon>Lentilactobacillus</taxon>
    </lineage>
</organism>
<protein>
    <submittedName>
        <fullName evidence="1">Uncharacterized protein</fullName>
    </submittedName>
</protein>
<sequence length="100" mass="11551">MTLFALLLDVICLGGYYFQLYSGGPIIYLLGLFLQAIITIVLLWMTLTYKGKRYRNPWLFGWFSATIRFGIVLMSLGVNAVMTFMYVVNYFGINDLIFNH</sequence>
<accession>A0A6G9Q437</accession>
<dbReference type="Proteomes" id="UP000465035">
    <property type="component" value="Chromosome"/>
</dbReference>
<evidence type="ECO:0000313" key="1">
    <source>
        <dbReference type="EMBL" id="QHB51540.1"/>
    </source>
</evidence>
<dbReference type="AlphaFoldDB" id="A0A6G9Q437"/>
<reference evidence="1 2" key="1">
    <citation type="submission" date="2019-12" db="EMBL/GenBank/DDBJ databases">
        <title>Lactobacillus hilgardii FLUB.</title>
        <authorList>
            <person name="Gustaw K."/>
        </authorList>
    </citation>
    <scope>NUCLEOTIDE SEQUENCE [LARGE SCALE GENOMIC DNA]</scope>
    <source>
        <strain evidence="1 2">FLUB</strain>
    </source>
</reference>